<dbReference type="OrthoDB" id="4888533at2759"/>
<dbReference type="EMBL" id="ABDF02000082">
    <property type="protein sequence ID" value="EHK19812.1"/>
    <property type="molecule type" value="Genomic_DNA"/>
</dbReference>
<dbReference type="InParanoid" id="G9N0D0"/>
<proteinExistence type="predicted"/>
<sequence>MFSLLFKSAAIMTATMALTSSAAPQCNTNADCLSGFICGPGDIGTSTDNVCVKTGTCTNQPDSQFPNLGPKCGDSIFCNVGGYCGEGYYKSGSDTILTQVCVNAATGAKCAEP</sequence>
<organism evidence="2 3">
    <name type="scientific">Hypocrea virens (strain Gv29-8 / FGSC 10586)</name>
    <name type="common">Gliocladium virens</name>
    <name type="synonym">Trichoderma virens</name>
    <dbReference type="NCBI Taxonomy" id="413071"/>
    <lineage>
        <taxon>Eukaryota</taxon>
        <taxon>Fungi</taxon>
        <taxon>Dikarya</taxon>
        <taxon>Ascomycota</taxon>
        <taxon>Pezizomycotina</taxon>
        <taxon>Sordariomycetes</taxon>
        <taxon>Hypocreomycetidae</taxon>
        <taxon>Hypocreales</taxon>
        <taxon>Hypocreaceae</taxon>
        <taxon>Trichoderma</taxon>
    </lineage>
</organism>
<evidence type="ECO:0000256" key="1">
    <source>
        <dbReference type="SAM" id="SignalP"/>
    </source>
</evidence>
<keyword evidence="1" id="KW-0732">Signal</keyword>
<protein>
    <submittedName>
        <fullName evidence="2">Uncharacterized protein</fullName>
    </submittedName>
</protein>
<accession>G9N0D0</accession>
<reference evidence="2 3" key="1">
    <citation type="journal article" date="2011" name="Genome Biol.">
        <title>Comparative genome sequence analysis underscores mycoparasitism as the ancestral life style of Trichoderma.</title>
        <authorList>
            <person name="Kubicek C.P."/>
            <person name="Herrera-Estrella A."/>
            <person name="Seidl-Seiboth V."/>
            <person name="Martinez D.A."/>
            <person name="Druzhinina I.S."/>
            <person name="Thon M."/>
            <person name="Zeilinger S."/>
            <person name="Casas-Flores S."/>
            <person name="Horwitz B.A."/>
            <person name="Mukherjee P.K."/>
            <person name="Mukherjee M."/>
            <person name="Kredics L."/>
            <person name="Alcaraz L.D."/>
            <person name="Aerts A."/>
            <person name="Antal Z."/>
            <person name="Atanasova L."/>
            <person name="Cervantes-Badillo M.G."/>
            <person name="Challacombe J."/>
            <person name="Chertkov O."/>
            <person name="McCluskey K."/>
            <person name="Coulpier F."/>
            <person name="Deshpande N."/>
            <person name="von Doehren H."/>
            <person name="Ebbole D.J."/>
            <person name="Esquivel-Naranjo E.U."/>
            <person name="Fekete E."/>
            <person name="Flipphi M."/>
            <person name="Glaser F."/>
            <person name="Gomez-Rodriguez E.Y."/>
            <person name="Gruber S."/>
            <person name="Han C."/>
            <person name="Henrissat B."/>
            <person name="Hermosa R."/>
            <person name="Hernandez-Onate M."/>
            <person name="Karaffa L."/>
            <person name="Kosti I."/>
            <person name="Le Crom S."/>
            <person name="Lindquist E."/>
            <person name="Lucas S."/>
            <person name="Luebeck M."/>
            <person name="Luebeck P.S."/>
            <person name="Margeot A."/>
            <person name="Metz B."/>
            <person name="Misra M."/>
            <person name="Nevalainen H."/>
            <person name="Omann M."/>
            <person name="Packer N."/>
            <person name="Perrone G."/>
            <person name="Uresti-Rivera E.E."/>
            <person name="Salamov A."/>
            <person name="Schmoll M."/>
            <person name="Seiboth B."/>
            <person name="Shapiro H."/>
            <person name="Sukno S."/>
            <person name="Tamayo-Ramos J.A."/>
            <person name="Tisch D."/>
            <person name="Wiest A."/>
            <person name="Wilkinson H.H."/>
            <person name="Zhang M."/>
            <person name="Coutinho P.M."/>
            <person name="Kenerley C.M."/>
            <person name="Monte E."/>
            <person name="Baker S.E."/>
            <person name="Grigoriev I.V."/>
        </authorList>
    </citation>
    <scope>NUCLEOTIDE SEQUENCE [LARGE SCALE GENOMIC DNA]</scope>
    <source>
        <strain evidence="3">Gv29-8 / FGSC 10586</strain>
    </source>
</reference>
<feature type="chain" id="PRO_5003523989" evidence="1">
    <location>
        <begin position="18"/>
        <end position="113"/>
    </location>
</feature>
<keyword evidence="3" id="KW-1185">Reference proteome</keyword>
<dbReference type="RefSeq" id="XP_013954011.1">
    <property type="nucleotide sequence ID" value="XM_014098536.1"/>
</dbReference>
<dbReference type="Proteomes" id="UP000007115">
    <property type="component" value="Unassembled WGS sequence"/>
</dbReference>
<name>G9N0D0_HYPVG</name>
<evidence type="ECO:0000313" key="2">
    <source>
        <dbReference type="EMBL" id="EHK19812.1"/>
    </source>
</evidence>
<dbReference type="GeneID" id="25791868"/>
<gene>
    <name evidence="2" type="ORF">TRIVIDRAFT_224489</name>
</gene>
<comment type="caution">
    <text evidence="2">The sequence shown here is derived from an EMBL/GenBank/DDBJ whole genome shotgun (WGS) entry which is preliminary data.</text>
</comment>
<dbReference type="VEuPathDB" id="FungiDB:TRIVIDRAFT_224489"/>
<dbReference type="HOGENOM" id="CLU_2097401_0_0_1"/>
<feature type="signal peptide" evidence="1">
    <location>
        <begin position="1"/>
        <end position="17"/>
    </location>
</feature>
<dbReference type="AlphaFoldDB" id="G9N0D0"/>
<dbReference type="OMA" id="AATSQCN"/>
<evidence type="ECO:0000313" key="3">
    <source>
        <dbReference type="Proteomes" id="UP000007115"/>
    </source>
</evidence>